<evidence type="ECO:0000256" key="1">
    <source>
        <dbReference type="ARBA" id="ARBA00004141"/>
    </source>
</evidence>
<protein>
    <recommendedName>
        <fullName evidence="7">DUF726 domain-containing protein</fullName>
    </recommendedName>
</protein>
<evidence type="ECO:0000256" key="4">
    <source>
        <dbReference type="ARBA" id="ARBA00023136"/>
    </source>
</evidence>
<comment type="caution">
    <text evidence="5">The sequence shown here is derived from an EMBL/GenBank/DDBJ whole genome shotgun (WGS) entry which is preliminary data.</text>
</comment>
<dbReference type="SUPFAM" id="SSF53474">
    <property type="entry name" value="alpha/beta-Hydrolases"/>
    <property type="match status" value="1"/>
</dbReference>
<evidence type="ECO:0000313" key="5">
    <source>
        <dbReference type="EMBL" id="ORC22563.1"/>
    </source>
</evidence>
<evidence type="ECO:0000256" key="2">
    <source>
        <dbReference type="ARBA" id="ARBA00022692"/>
    </source>
</evidence>
<name>A0A1Y1RRA3_9MICC</name>
<dbReference type="Pfam" id="PF05277">
    <property type="entry name" value="DUF726"/>
    <property type="match status" value="1"/>
</dbReference>
<dbReference type="InterPro" id="IPR029058">
    <property type="entry name" value="AB_hydrolase_fold"/>
</dbReference>
<keyword evidence="2" id="KW-0812">Transmembrane</keyword>
<comment type="subcellular location">
    <subcellularLocation>
        <location evidence="1">Membrane</location>
        <topology evidence="1">Multi-pass membrane protein</topology>
    </subcellularLocation>
</comment>
<dbReference type="PANTHER" id="PTHR17920">
    <property type="entry name" value="TRANSMEMBRANE AND COILED-COIL DOMAIN-CONTAINING PROTEIN 4 TMCO4"/>
    <property type="match status" value="1"/>
</dbReference>
<keyword evidence="3" id="KW-1133">Transmembrane helix</keyword>
<dbReference type="InterPro" id="IPR007941">
    <property type="entry name" value="DUF726"/>
</dbReference>
<evidence type="ECO:0000256" key="3">
    <source>
        <dbReference type="ARBA" id="ARBA00022989"/>
    </source>
</evidence>
<accession>A0A1Y1RRA3</accession>
<dbReference type="RefSeq" id="WP_143539059.1">
    <property type="nucleotide sequence ID" value="NZ_LXWF01000010.1"/>
</dbReference>
<dbReference type="OrthoDB" id="4428026at2"/>
<sequence>MNSTIYSKTRLLFKNEGIEGASAELQVPPSTAINIMWEGENSDPQFTGDAFFIHNSLFKAAFFDYLIHKKAQQKAAAEDVLPQWEETPDEEHANFQDDSAAEKTYEEKLASLRKDTKKAEATLLELATILAFGPKQDNFQDAYCSACIEFSRHLELATPLTWSDAYICDNCNVVTAACSVPGCSHFALRGFGRTGMRSASLPLCAEHTHEIPSFDRAKATLSDLSHWDTLFEYEKADIKKVAKRGATIATVASLAIPFAYVAAPGIGAAIGAAKGLHGVAALNHGLALLGGGSLAAGGMGMAGGQLVVTAIGSGLGGVAGMRVASAYMSKDSSFNIETIRGGEGPAVVFASGFTTEEDQKWARWKRVIDTLYPKNPVYRVYWGAKELKDLGVYLGMGGLGGAGGLGLQGLAAKGVKRAAKNLGGVGVANAALGLVTNPWTTASNRAKQAGSALASILARTENTDGFILVGHSLGGALMATAAAALANGADKSPVVGVHLLGAAYPASVATEPLANGVNGKVFNYHSLNDEVLRKLYKVGAFGKTAAGFKGFSQEHPRVINVDVTDKVTGHRKYIDFVALLKD</sequence>
<gene>
    <name evidence="5" type="ORF">A7979_10935</name>
</gene>
<dbReference type="Proteomes" id="UP000192359">
    <property type="component" value="Unassembled WGS sequence"/>
</dbReference>
<dbReference type="AlphaFoldDB" id="A0A1Y1RRA3"/>
<dbReference type="PANTHER" id="PTHR17920:SF3">
    <property type="entry name" value="TRANSMEMBRANE AND COILED-COIL DOMAIN-CONTAINING PROTEIN 4"/>
    <property type="match status" value="1"/>
</dbReference>
<dbReference type="EMBL" id="LXWF01000010">
    <property type="protein sequence ID" value="ORC22563.1"/>
    <property type="molecule type" value="Genomic_DNA"/>
</dbReference>
<keyword evidence="6" id="KW-1185">Reference proteome</keyword>
<keyword evidence="4" id="KW-0472">Membrane</keyword>
<dbReference type="GO" id="GO:0016020">
    <property type="term" value="C:membrane"/>
    <property type="evidence" value="ECO:0007669"/>
    <property type="project" value="UniProtKB-SubCell"/>
</dbReference>
<proteinExistence type="predicted"/>
<organism evidence="5 6">
    <name type="scientific">Rothia nasimurium</name>
    <dbReference type="NCBI Taxonomy" id="85336"/>
    <lineage>
        <taxon>Bacteria</taxon>
        <taxon>Bacillati</taxon>
        <taxon>Actinomycetota</taxon>
        <taxon>Actinomycetes</taxon>
        <taxon>Micrococcales</taxon>
        <taxon>Micrococcaceae</taxon>
        <taxon>Rothia</taxon>
    </lineage>
</organism>
<dbReference type="Gene3D" id="3.40.50.1820">
    <property type="entry name" value="alpha/beta hydrolase"/>
    <property type="match status" value="1"/>
</dbReference>
<reference evidence="5 6" key="1">
    <citation type="submission" date="2016-05" db="EMBL/GenBank/DDBJ databases">
        <title>Draft genome sequence of a porcine commensal Rothia nasimurium.</title>
        <authorList>
            <person name="Gaiser R.A."/>
            <person name="Van Baarlen P."/>
            <person name="Wells J.M."/>
        </authorList>
    </citation>
    <scope>NUCLEOTIDE SEQUENCE [LARGE SCALE GENOMIC DNA]</scope>
    <source>
        <strain evidence="5 6">PT-32</strain>
    </source>
</reference>
<evidence type="ECO:0000313" key="6">
    <source>
        <dbReference type="Proteomes" id="UP000192359"/>
    </source>
</evidence>
<evidence type="ECO:0008006" key="7">
    <source>
        <dbReference type="Google" id="ProtNLM"/>
    </source>
</evidence>